<dbReference type="Pfam" id="PF21320">
    <property type="entry name" value="WHD_Rv2258c"/>
    <property type="match status" value="1"/>
</dbReference>
<dbReference type="RefSeq" id="WP_118927865.1">
    <property type="nucleotide sequence ID" value="NZ_QXGH01000032.1"/>
</dbReference>
<feature type="domain" description="S-adenosylmethionine-dependent methyltransferase Rv2258c-like winged HTH" evidence="2">
    <location>
        <begin position="130"/>
        <end position="193"/>
    </location>
</feature>
<organism evidence="3 4">
    <name type="scientific">Nocardioides immobilis</name>
    <dbReference type="NCBI Taxonomy" id="2049295"/>
    <lineage>
        <taxon>Bacteria</taxon>
        <taxon>Bacillati</taxon>
        <taxon>Actinomycetota</taxon>
        <taxon>Actinomycetes</taxon>
        <taxon>Propionibacteriales</taxon>
        <taxon>Nocardioidaceae</taxon>
        <taxon>Nocardioides</taxon>
    </lineage>
</organism>
<dbReference type="SUPFAM" id="SSF53335">
    <property type="entry name" value="S-adenosyl-L-methionine-dependent methyltransferases"/>
    <property type="match status" value="1"/>
</dbReference>
<dbReference type="InterPro" id="IPR053173">
    <property type="entry name" value="SAM-binding_MTase"/>
</dbReference>
<dbReference type="OrthoDB" id="9801363at2"/>
<name>A0A417XW02_9ACTN</name>
<proteinExistence type="predicted"/>
<keyword evidence="4" id="KW-1185">Reference proteome</keyword>
<reference evidence="3 4" key="1">
    <citation type="submission" date="2018-09" db="EMBL/GenBank/DDBJ databases">
        <title>Genome sequencing of Nocardioides immobilis CCTCC AB 2017083 for comparison to Nocardioides silvaticus.</title>
        <authorList>
            <person name="Li C."/>
            <person name="Wang G."/>
        </authorList>
    </citation>
    <scope>NUCLEOTIDE SEQUENCE [LARGE SCALE GENOMIC DNA]</scope>
    <source>
        <strain evidence="3 4">CCTCC AB 2017083</strain>
    </source>
</reference>
<dbReference type="GO" id="GO:0032259">
    <property type="term" value="P:methylation"/>
    <property type="evidence" value="ECO:0007669"/>
    <property type="project" value="UniProtKB-KW"/>
</dbReference>
<dbReference type="Pfam" id="PF13847">
    <property type="entry name" value="Methyltransf_31"/>
    <property type="match status" value="1"/>
</dbReference>
<evidence type="ECO:0000259" key="1">
    <source>
        <dbReference type="Pfam" id="PF13847"/>
    </source>
</evidence>
<evidence type="ECO:0000313" key="3">
    <source>
        <dbReference type="EMBL" id="RHW24441.1"/>
    </source>
</evidence>
<dbReference type="Proteomes" id="UP000283644">
    <property type="component" value="Unassembled WGS sequence"/>
</dbReference>
<evidence type="ECO:0000259" key="2">
    <source>
        <dbReference type="Pfam" id="PF21320"/>
    </source>
</evidence>
<dbReference type="EMBL" id="QXGH01000032">
    <property type="protein sequence ID" value="RHW24441.1"/>
    <property type="molecule type" value="Genomic_DNA"/>
</dbReference>
<gene>
    <name evidence="3" type="ORF">D0Z08_24280</name>
</gene>
<dbReference type="CDD" id="cd02440">
    <property type="entry name" value="AdoMet_MTases"/>
    <property type="match status" value="1"/>
</dbReference>
<protein>
    <submittedName>
        <fullName evidence="3">Class I SAM-dependent methyltransferase</fullName>
    </submittedName>
</protein>
<dbReference type="InterPro" id="IPR025714">
    <property type="entry name" value="Methyltranfer_dom"/>
</dbReference>
<dbReference type="AlphaFoldDB" id="A0A417XW02"/>
<dbReference type="InterPro" id="IPR048711">
    <property type="entry name" value="WHD_Rv2258c"/>
</dbReference>
<keyword evidence="3" id="KW-0808">Transferase</keyword>
<accession>A0A417XW02</accession>
<sequence>MSFIQIVSFTTDDPTRITKLSQRWREETAGRTTLLRERVYVDRDDPRRFVAVNEFASSDDARVNSELPETSALAAELAGFVSDLTYTDLDEVVLAAPEQPVQDTETEAGALVEAIFGHTVSTIELATVWLGLKLGLYDAVATGGTSTDVAGRAGIIERYAREWLEQQTIAGLVSVDDPGAAAEERRYYLSEAQRLVLADADSPFYAGAMALLAGGCGSVLPRVLEAWRNGTGVAFGEYGDDVRLGQGLFNKGDFVGSLAQDWVPAMPEVAALVARPGARALDLGCGVGWSSISLARAFPGLAVLGVDSDEASILDARRNAAEAGLADRVTFEVARADEARPTASIDVAFFLESLHDMAHPVEALTVVRQALRDGGRVVVMDERAEEEFAPNGSPVERLFAAGSVLHCLPVGLSEPGSAGTGALFRPATMRAYAGAAGYADVVLPDIEHDVMRFYLLRP</sequence>
<dbReference type="Gene3D" id="3.40.50.150">
    <property type="entry name" value="Vaccinia Virus protein VP39"/>
    <property type="match status" value="1"/>
</dbReference>
<dbReference type="InterPro" id="IPR029063">
    <property type="entry name" value="SAM-dependent_MTases_sf"/>
</dbReference>
<keyword evidence="3" id="KW-0489">Methyltransferase</keyword>
<dbReference type="PANTHER" id="PTHR45128">
    <property type="entry name" value="METHYLTRANSFERASE TYPE 11"/>
    <property type="match status" value="1"/>
</dbReference>
<comment type="caution">
    <text evidence="3">The sequence shown here is derived from an EMBL/GenBank/DDBJ whole genome shotgun (WGS) entry which is preliminary data.</text>
</comment>
<dbReference type="GO" id="GO:0008168">
    <property type="term" value="F:methyltransferase activity"/>
    <property type="evidence" value="ECO:0007669"/>
    <property type="project" value="UniProtKB-KW"/>
</dbReference>
<dbReference type="PANTHER" id="PTHR45128:SF2">
    <property type="entry name" value="METHYLTRANSFERASE DOMAIN-CONTAINING PROTEIN"/>
    <property type="match status" value="1"/>
</dbReference>
<feature type="domain" description="Methyltransferase" evidence="1">
    <location>
        <begin position="276"/>
        <end position="389"/>
    </location>
</feature>
<evidence type="ECO:0000313" key="4">
    <source>
        <dbReference type="Proteomes" id="UP000283644"/>
    </source>
</evidence>